<feature type="transmembrane region" description="Helical" evidence="1">
    <location>
        <begin position="120"/>
        <end position="142"/>
    </location>
</feature>
<keyword evidence="4" id="KW-1185">Reference proteome</keyword>
<protein>
    <recommendedName>
        <fullName evidence="2">DUF6534 domain-containing protein</fullName>
    </recommendedName>
</protein>
<evidence type="ECO:0000313" key="4">
    <source>
        <dbReference type="Proteomes" id="UP001218218"/>
    </source>
</evidence>
<feature type="domain" description="DUF6534" evidence="2">
    <location>
        <begin position="166"/>
        <end position="253"/>
    </location>
</feature>
<evidence type="ECO:0000256" key="1">
    <source>
        <dbReference type="SAM" id="Phobius"/>
    </source>
</evidence>
<dbReference type="Pfam" id="PF20152">
    <property type="entry name" value="DUF6534"/>
    <property type="match status" value="1"/>
</dbReference>
<feature type="transmembrane region" description="Helical" evidence="1">
    <location>
        <begin position="12"/>
        <end position="37"/>
    </location>
</feature>
<dbReference type="PANTHER" id="PTHR40465">
    <property type="entry name" value="CHROMOSOME 1, WHOLE GENOME SHOTGUN SEQUENCE"/>
    <property type="match status" value="1"/>
</dbReference>
<feature type="transmembrane region" description="Helical" evidence="1">
    <location>
        <begin position="202"/>
        <end position="222"/>
    </location>
</feature>
<feature type="transmembrane region" description="Helical" evidence="1">
    <location>
        <begin position="49"/>
        <end position="70"/>
    </location>
</feature>
<feature type="transmembrane region" description="Helical" evidence="1">
    <location>
        <begin position="90"/>
        <end position="108"/>
    </location>
</feature>
<keyword evidence="1" id="KW-1133">Transmembrane helix</keyword>
<evidence type="ECO:0000313" key="3">
    <source>
        <dbReference type="EMBL" id="KAJ7364704.1"/>
    </source>
</evidence>
<sequence>MSAPTFNADNTLGALLIGTLVSYALFGVTTTQVYIYYGRFPQDSWRLKSLVVAAWCCDFAHTICIAITIYTMVITNYGHPERLFVLPNSLLASIFIGSLLSFGVQLFFSFRIYALSKSFWVPCICWALSLFRFVPPNVILFVFGRGPAAQFLGRFGPLFDAIWAASAANDLLIAGTLVILLYRRRNAGLESTVAMVDQLIAWTIETGVVTSIASLLMLIVFIALPSTFAWLAIFVVIPRLFSNSLLASLNSRAALRCAMRKGVPSSSRSTGFSAVPRPVLPNLKNVSESFEMNKVTMINHDD</sequence>
<dbReference type="EMBL" id="JARIHO010000003">
    <property type="protein sequence ID" value="KAJ7364704.1"/>
    <property type="molecule type" value="Genomic_DNA"/>
</dbReference>
<feature type="transmembrane region" description="Helical" evidence="1">
    <location>
        <begin position="162"/>
        <end position="182"/>
    </location>
</feature>
<dbReference type="InterPro" id="IPR045339">
    <property type="entry name" value="DUF6534"/>
</dbReference>
<proteinExistence type="predicted"/>
<keyword evidence="1" id="KW-0812">Transmembrane</keyword>
<gene>
    <name evidence="3" type="ORF">DFH08DRAFT_1017261</name>
</gene>
<reference evidence="3" key="1">
    <citation type="submission" date="2023-03" db="EMBL/GenBank/DDBJ databases">
        <title>Massive genome expansion in bonnet fungi (Mycena s.s.) driven by repeated elements and novel gene families across ecological guilds.</title>
        <authorList>
            <consortium name="Lawrence Berkeley National Laboratory"/>
            <person name="Harder C.B."/>
            <person name="Miyauchi S."/>
            <person name="Viragh M."/>
            <person name="Kuo A."/>
            <person name="Thoen E."/>
            <person name="Andreopoulos B."/>
            <person name="Lu D."/>
            <person name="Skrede I."/>
            <person name="Drula E."/>
            <person name="Henrissat B."/>
            <person name="Morin E."/>
            <person name="Kohler A."/>
            <person name="Barry K."/>
            <person name="LaButti K."/>
            <person name="Morin E."/>
            <person name="Salamov A."/>
            <person name="Lipzen A."/>
            <person name="Mereny Z."/>
            <person name="Hegedus B."/>
            <person name="Baldrian P."/>
            <person name="Stursova M."/>
            <person name="Weitz H."/>
            <person name="Taylor A."/>
            <person name="Grigoriev I.V."/>
            <person name="Nagy L.G."/>
            <person name="Martin F."/>
            <person name="Kauserud H."/>
        </authorList>
    </citation>
    <scope>NUCLEOTIDE SEQUENCE</scope>
    <source>
        <strain evidence="3">CBHHK002</strain>
    </source>
</reference>
<evidence type="ECO:0000259" key="2">
    <source>
        <dbReference type="Pfam" id="PF20152"/>
    </source>
</evidence>
<comment type="caution">
    <text evidence="3">The sequence shown here is derived from an EMBL/GenBank/DDBJ whole genome shotgun (WGS) entry which is preliminary data.</text>
</comment>
<keyword evidence="1" id="KW-0472">Membrane</keyword>
<dbReference type="Proteomes" id="UP001218218">
    <property type="component" value="Unassembled WGS sequence"/>
</dbReference>
<dbReference type="PANTHER" id="PTHR40465:SF1">
    <property type="entry name" value="DUF6534 DOMAIN-CONTAINING PROTEIN"/>
    <property type="match status" value="1"/>
</dbReference>
<accession>A0AAD7F4M2</accession>
<dbReference type="AlphaFoldDB" id="A0AAD7F4M2"/>
<name>A0AAD7F4M2_9AGAR</name>
<organism evidence="3 4">
    <name type="scientific">Mycena albidolilacea</name>
    <dbReference type="NCBI Taxonomy" id="1033008"/>
    <lineage>
        <taxon>Eukaryota</taxon>
        <taxon>Fungi</taxon>
        <taxon>Dikarya</taxon>
        <taxon>Basidiomycota</taxon>
        <taxon>Agaricomycotina</taxon>
        <taxon>Agaricomycetes</taxon>
        <taxon>Agaricomycetidae</taxon>
        <taxon>Agaricales</taxon>
        <taxon>Marasmiineae</taxon>
        <taxon>Mycenaceae</taxon>
        <taxon>Mycena</taxon>
    </lineage>
</organism>
<feature type="transmembrane region" description="Helical" evidence="1">
    <location>
        <begin position="228"/>
        <end position="249"/>
    </location>
</feature>